<dbReference type="Pfam" id="PF13245">
    <property type="entry name" value="AAA_19"/>
    <property type="match status" value="1"/>
</dbReference>
<sequence length="787" mass="89776">MENQEANIEQNYIKGEMIYTIFSNEAEHFSIAKIKILETNITFNDDEIVVKGYFRKLDPGETYEFYGDFVEHKKFGKQFQVTNYQRFRPKTKDGIIAYLSSDLFVGIGKKTASNIVEHLGESAIEKILADKNTLNEIPRLNKDKAEKLYTALMENQGFEHIVLELSKFGFGLKMTQKIYQVYKDETLNKLVENPYEFVFDIDGFGFLRADTLAKQNGLPMDHPSRIQAACIYTLQNSIQDGHVYLPVKQLLIKMDELLLGEFNGINFDKMVEELDKLNTEKRIILLSKKAYLPTLYYSEAGVCSHVKRLYEKKTEAKTDEASLLKIVGEIEEAESLSYSKDQFDAIKQALESKIMILTGGPGTGKTTVIKGILKAYAKINNLSLDSDDYDKRTEFPFVLTAPTGRASKRMTESTGIQGQTIHRLLGWDGHESFEKDENSPLNGKLLVIDEFSMVDIWLAYQLFRAIPDEMQVLIVGDEDQLPSVGPGQVLADLMASDIIDYVQLTEVYRQKEGSKIIQLAHQIKQKTIVENDLDKAKDFNFIECNEMQVVSTIKQIVKKAVDKGVDIHHFQILAPMYRSSAGIHLLNQELQEILNPSKKGQREMRMKDVVYRKGDKIIQLVNQPEDGVFNGDIGEVVAIFDKDESTEQEEQLVVQYDEKEVAYSRNELLNVMHAYCTSIHKSQGSEFKIVILPVIPAYKRMLRKNLLYTAITRAKQSLIICGDKSAFLTGVRTEDSNQRFTSLIEQLQDVFHIKSNTVIENTGYTLIESLDHVQVDDIQHLSPYDFM</sequence>
<dbReference type="Pfam" id="PF14490">
    <property type="entry name" value="HHH_RecD2"/>
    <property type="match status" value="1"/>
</dbReference>
<dbReference type="GO" id="GO:0003677">
    <property type="term" value="F:DNA binding"/>
    <property type="evidence" value="ECO:0007669"/>
    <property type="project" value="UniProtKB-UniRule"/>
</dbReference>
<dbReference type="InterPro" id="IPR029493">
    <property type="entry name" value="RecD2-like_HHH"/>
</dbReference>
<dbReference type="InterPro" id="IPR041451">
    <property type="entry name" value="RecD2_SH13"/>
</dbReference>
<comment type="similarity">
    <text evidence="3">Belongs to the RecD family. RecD2 subfamily.</text>
</comment>
<evidence type="ECO:0000256" key="2">
    <source>
        <dbReference type="ARBA" id="ARBA00022840"/>
    </source>
</evidence>
<comment type="caution">
    <text evidence="5">The sequence shown here is derived from an EMBL/GenBank/DDBJ whole genome shotgun (WGS) entry which is preliminary data.</text>
</comment>
<dbReference type="GO" id="GO:0005524">
    <property type="term" value="F:ATP binding"/>
    <property type="evidence" value="ECO:0007669"/>
    <property type="project" value="UniProtKB-UniRule"/>
</dbReference>
<dbReference type="HAMAP" id="MF_01488">
    <property type="entry name" value="RecD2"/>
    <property type="match status" value="1"/>
</dbReference>
<accession>A0A368XER5</accession>
<dbReference type="EMBL" id="QPJJ01000009">
    <property type="protein sequence ID" value="RCW66453.1"/>
    <property type="molecule type" value="Genomic_DNA"/>
</dbReference>
<keyword evidence="3 5" id="KW-0347">Helicase</keyword>
<dbReference type="GO" id="GO:0017116">
    <property type="term" value="F:single-stranded DNA helicase activity"/>
    <property type="evidence" value="ECO:0007669"/>
    <property type="project" value="TreeGrafter"/>
</dbReference>
<evidence type="ECO:0000256" key="1">
    <source>
        <dbReference type="ARBA" id="ARBA00022741"/>
    </source>
</evidence>
<dbReference type="InterPro" id="IPR003593">
    <property type="entry name" value="AAA+_ATPase"/>
</dbReference>
<dbReference type="EC" id="5.6.2.3" evidence="3"/>
<dbReference type="SUPFAM" id="SSF52540">
    <property type="entry name" value="P-loop containing nucleoside triphosphate hydrolases"/>
    <property type="match status" value="2"/>
</dbReference>
<feature type="binding site" evidence="3">
    <location>
        <begin position="362"/>
        <end position="366"/>
    </location>
    <ligand>
        <name>ATP</name>
        <dbReference type="ChEBI" id="CHEBI:30616"/>
    </ligand>
</feature>
<feature type="domain" description="AAA+ ATPase" evidence="4">
    <location>
        <begin position="351"/>
        <end position="505"/>
    </location>
</feature>
<dbReference type="RefSeq" id="WP_114353445.1">
    <property type="nucleotide sequence ID" value="NZ_QPJJ01000009.1"/>
</dbReference>
<dbReference type="InterPro" id="IPR027785">
    <property type="entry name" value="UvrD-like_helicase_C"/>
</dbReference>
<keyword evidence="6" id="KW-1185">Reference proteome</keyword>
<keyword evidence="2 3" id="KW-0067">ATP-binding</keyword>
<evidence type="ECO:0000313" key="5">
    <source>
        <dbReference type="EMBL" id="RCW66453.1"/>
    </source>
</evidence>
<organism evidence="5 6">
    <name type="scientific">Saliterribacillus persicus</name>
    <dbReference type="NCBI Taxonomy" id="930114"/>
    <lineage>
        <taxon>Bacteria</taxon>
        <taxon>Bacillati</taxon>
        <taxon>Bacillota</taxon>
        <taxon>Bacilli</taxon>
        <taxon>Bacillales</taxon>
        <taxon>Bacillaceae</taxon>
        <taxon>Saliterribacillus</taxon>
    </lineage>
</organism>
<proteinExistence type="inferred from homology"/>
<dbReference type="InterPro" id="IPR050534">
    <property type="entry name" value="Coronavir_polyprotein_1ab"/>
</dbReference>
<comment type="catalytic activity">
    <reaction evidence="3">
        <text>ATP + H2O = ADP + phosphate + H(+)</text>
        <dbReference type="Rhea" id="RHEA:13065"/>
        <dbReference type="ChEBI" id="CHEBI:15377"/>
        <dbReference type="ChEBI" id="CHEBI:15378"/>
        <dbReference type="ChEBI" id="CHEBI:30616"/>
        <dbReference type="ChEBI" id="CHEBI:43474"/>
        <dbReference type="ChEBI" id="CHEBI:456216"/>
        <dbReference type="EC" id="5.6.2.3"/>
    </reaction>
</comment>
<keyword evidence="1 3" id="KW-0547">Nucleotide-binding</keyword>
<evidence type="ECO:0000313" key="6">
    <source>
        <dbReference type="Proteomes" id="UP000252585"/>
    </source>
</evidence>
<reference evidence="5 6" key="1">
    <citation type="submission" date="2018-07" db="EMBL/GenBank/DDBJ databases">
        <title>Genomic Encyclopedia of Type Strains, Phase IV (KMG-IV): sequencing the most valuable type-strain genomes for metagenomic binning, comparative biology and taxonomic classification.</title>
        <authorList>
            <person name="Goeker M."/>
        </authorList>
    </citation>
    <scope>NUCLEOTIDE SEQUENCE [LARGE SCALE GENOMIC DNA]</scope>
    <source>
        <strain evidence="5 6">DSM 27696</strain>
    </source>
</reference>
<dbReference type="OrthoDB" id="9803432at2"/>
<dbReference type="Pfam" id="PF13538">
    <property type="entry name" value="UvrD_C_2"/>
    <property type="match status" value="1"/>
</dbReference>
<dbReference type="InterPro" id="IPR006345">
    <property type="entry name" value="RecD2"/>
</dbReference>
<protein>
    <recommendedName>
        <fullName evidence="3">ATP-dependent RecD2 DNA helicase</fullName>
        <ecNumber evidence="3">5.6.2.3</ecNumber>
    </recommendedName>
    <alternativeName>
        <fullName evidence="3">DNA 5'-3' helicase subunit RecD2</fullName>
    </alternativeName>
</protein>
<dbReference type="PANTHER" id="PTHR43788:SF6">
    <property type="entry name" value="DNA HELICASE B"/>
    <property type="match status" value="1"/>
</dbReference>
<dbReference type="GO" id="GO:0016887">
    <property type="term" value="F:ATP hydrolysis activity"/>
    <property type="evidence" value="ECO:0007669"/>
    <property type="project" value="RHEA"/>
</dbReference>
<dbReference type="AlphaFoldDB" id="A0A368XER5"/>
<dbReference type="Pfam" id="PF18335">
    <property type="entry name" value="SH3_13"/>
    <property type="match status" value="1"/>
</dbReference>
<dbReference type="Pfam" id="PF23139">
    <property type="entry name" value="OB_YrrC"/>
    <property type="match status" value="1"/>
</dbReference>
<dbReference type="SMART" id="SM00382">
    <property type="entry name" value="AAA"/>
    <property type="match status" value="1"/>
</dbReference>
<name>A0A368XER5_9BACI</name>
<keyword evidence="3" id="KW-0238">DNA-binding</keyword>
<evidence type="ECO:0000256" key="3">
    <source>
        <dbReference type="HAMAP-Rule" id="MF_01488"/>
    </source>
</evidence>
<dbReference type="InterPro" id="IPR027417">
    <property type="entry name" value="P-loop_NTPase"/>
</dbReference>
<dbReference type="PANTHER" id="PTHR43788">
    <property type="entry name" value="DNA2/NAM7 HELICASE FAMILY MEMBER"/>
    <property type="match status" value="1"/>
</dbReference>
<dbReference type="GO" id="GO:0009338">
    <property type="term" value="C:exodeoxyribonuclease V complex"/>
    <property type="evidence" value="ECO:0007669"/>
    <property type="project" value="TreeGrafter"/>
</dbReference>
<dbReference type="NCBIfam" id="TIGR01448">
    <property type="entry name" value="recD_rel"/>
    <property type="match status" value="1"/>
</dbReference>
<dbReference type="GO" id="GO:0043139">
    <property type="term" value="F:5'-3' DNA helicase activity"/>
    <property type="evidence" value="ECO:0007669"/>
    <property type="project" value="UniProtKB-UniRule"/>
</dbReference>
<gene>
    <name evidence="3" type="primary">recD2</name>
    <name evidence="5" type="ORF">DFR57_109177</name>
</gene>
<comment type="function">
    <text evidence="3">DNA-dependent ATPase and ATP-dependent 5'-3' DNA helicase. Has no activity on blunt DNA or DNA with 3'-overhangs, requires at least 10 bases of 5'-ssDNA for helicase activity.</text>
</comment>
<dbReference type="CDD" id="cd17933">
    <property type="entry name" value="DEXSc_RecD-like"/>
    <property type="match status" value="1"/>
</dbReference>
<dbReference type="Gene3D" id="3.40.50.300">
    <property type="entry name" value="P-loop containing nucleotide triphosphate hydrolases"/>
    <property type="match status" value="2"/>
</dbReference>
<evidence type="ECO:0000259" key="4">
    <source>
        <dbReference type="SMART" id="SM00382"/>
    </source>
</evidence>
<dbReference type="GO" id="GO:0006310">
    <property type="term" value="P:DNA recombination"/>
    <property type="evidence" value="ECO:0007669"/>
    <property type="project" value="InterPro"/>
</dbReference>
<dbReference type="CDD" id="cd18809">
    <property type="entry name" value="SF1_C_RecD"/>
    <property type="match status" value="1"/>
</dbReference>
<keyword evidence="3" id="KW-0378">Hydrolase</keyword>
<dbReference type="Proteomes" id="UP000252585">
    <property type="component" value="Unassembled WGS sequence"/>
</dbReference>
<dbReference type="InterPro" id="IPR055446">
    <property type="entry name" value="RecD2_N_OB"/>
</dbReference>
<keyword evidence="3" id="KW-0413">Isomerase</keyword>
<dbReference type="Gene3D" id="2.30.30.940">
    <property type="match status" value="1"/>
</dbReference>